<keyword evidence="2" id="KW-1185">Reference proteome</keyword>
<protein>
    <recommendedName>
        <fullName evidence="3">Phasin protein</fullName>
    </recommendedName>
</protein>
<dbReference type="KEGG" id="agv:OJF2_37000"/>
<proteinExistence type="predicted"/>
<dbReference type="RefSeq" id="WP_148594987.1">
    <property type="nucleotide sequence ID" value="NZ_CP042997.1"/>
</dbReference>
<sequence>MFDVILENYRKAAESTMKMQQDMMRNWAMQWPQMLGGQGFGLPVVGAGSALPGAAWLEQMGEAQKKWAQSVTEMLDKHRESLDAQYRAGIRTIEDAFKVGQAKDPQQFQKLTEELWKQSFDCLKTVAEAQVRDVQTAMQKWYEAASKAAAGIKV</sequence>
<dbReference type="EMBL" id="CP042997">
    <property type="protein sequence ID" value="QEH35155.1"/>
    <property type="molecule type" value="Genomic_DNA"/>
</dbReference>
<evidence type="ECO:0008006" key="3">
    <source>
        <dbReference type="Google" id="ProtNLM"/>
    </source>
</evidence>
<dbReference type="Proteomes" id="UP000324233">
    <property type="component" value="Chromosome"/>
</dbReference>
<dbReference type="OrthoDB" id="267521at2"/>
<gene>
    <name evidence="1" type="ORF">OJF2_37000</name>
</gene>
<name>A0A5B9W4T7_9BACT</name>
<evidence type="ECO:0000313" key="2">
    <source>
        <dbReference type="Proteomes" id="UP000324233"/>
    </source>
</evidence>
<reference evidence="1 2" key="1">
    <citation type="submission" date="2019-08" db="EMBL/GenBank/DDBJ databases">
        <title>Deep-cultivation of Planctomycetes and their phenomic and genomic characterization uncovers novel biology.</title>
        <authorList>
            <person name="Wiegand S."/>
            <person name="Jogler M."/>
            <person name="Boedeker C."/>
            <person name="Pinto D."/>
            <person name="Vollmers J."/>
            <person name="Rivas-Marin E."/>
            <person name="Kohn T."/>
            <person name="Peeters S.H."/>
            <person name="Heuer A."/>
            <person name="Rast P."/>
            <person name="Oberbeckmann S."/>
            <person name="Bunk B."/>
            <person name="Jeske O."/>
            <person name="Meyerdierks A."/>
            <person name="Storesund J.E."/>
            <person name="Kallscheuer N."/>
            <person name="Luecker S."/>
            <person name="Lage O.M."/>
            <person name="Pohl T."/>
            <person name="Merkel B.J."/>
            <person name="Hornburger P."/>
            <person name="Mueller R.-W."/>
            <person name="Bruemmer F."/>
            <person name="Labrenz M."/>
            <person name="Spormann A.M."/>
            <person name="Op den Camp H."/>
            <person name="Overmann J."/>
            <person name="Amann R."/>
            <person name="Jetten M.S.M."/>
            <person name="Mascher T."/>
            <person name="Medema M.H."/>
            <person name="Devos D.P."/>
            <person name="Kaster A.-K."/>
            <person name="Ovreas L."/>
            <person name="Rohde M."/>
            <person name="Galperin M.Y."/>
            <person name="Jogler C."/>
        </authorList>
    </citation>
    <scope>NUCLEOTIDE SEQUENCE [LARGE SCALE GENOMIC DNA]</scope>
    <source>
        <strain evidence="1 2">OJF2</strain>
    </source>
</reference>
<organism evidence="1 2">
    <name type="scientific">Aquisphaera giovannonii</name>
    <dbReference type="NCBI Taxonomy" id="406548"/>
    <lineage>
        <taxon>Bacteria</taxon>
        <taxon>Pseudomonadati</taxon>
        <taxon>Planctomycetota</taxon>
        <taxon>Planctomycetia</taxon>
        <taxon>Isosphaerales</taxon>
        <taxon>Isosphaeraceae</taxon>
        <taxon>Aquisphaera</taxon>
    </lineage>
</organism>
<dbReference type="AlphaFoldDB" id="A0A5B9W4T7"/>
<accession>A0A5B9W4T7</accession>
<evidence type="ECO:0000313" key="1">
    <source>
        <dbReference type="EMBL" id="QEH35155.1"/>
    </source>
</evidence>